<evidence type="ECO:0000313" key="3">
    <source>
        <dbReference type="EMBL" id="MDV5170183.1"/>
    </source>
</evidence>
<dbReference type="Gene3D" id="1.10.10.10">
    <property type="entry name" value="Winged helix-like DNA-binding domain superfamily/Winged helix DNA-binding domain"/>
    <property type="match status" value="1"/>
</dbReference>
<dbReference type="PANTHER" id="PTHR30319:SF1">
    <property type="entry name" value="TRANSCRIPTIONAL REPRESSOR PAAX"/>
    <property type="match status" value="1"/>
</dbReference>
<dbReference type="Gene3D" id="1.20.58.1460">
    <property type="match status" value="1"/>
</dbReference>
<feature type="domain" description="Transcriptional repressor PaaX-like N-terminal" evidence="1">
    <location>
        <begin position="20"/>
        <end position="85"/>
    </location>
</feature>
<gene>
    <name evidence="3" type="primary">paaX</name>
    <name evidence="3" type="ORF">R2X38_14355</name>
</gene>
<dbReference type="Pfam" id="PF08223">
    <property type="entry name" value="PaaX_C"/>
    <property type="match status" value="1"/>
</dbReference>
<comment type="caution">
    <text evidence="3">The sequence shown here is derived from an EMBL/GenBank/DDBJ whole genome shotgun (WGS) entry which is preliminary data.</text>
</comment>
<feature type="domain" description="Transcriptional repressor PaaX-like C-terminal" evidence="2">
    <location>
        <begin position="191"/>
        <end position="282"/>
    </location>
</feature>
<organism evidence="3 4">
    <name type="scientific">Photobacterium rosenbergii</name>
    <dbReference type="NCBI Taxonomy" id="294936"/>
    <lineage>
        <taxon>Bacteria</taxon>
        <taxon>Pseudomonadati</taxon>
        <taxon>Pseudomonadota</taxon>
        <taxon>Gammaproteobacteria</taxon>
        <taxon>Vibrionales</taxon>
        <taxon>Vibrionaceae</taxon>
        <taxon>Photobacterium</taxon>
    </lineage>
</organism>
<proteinExistence type="predicted"/>
<dbReference type="RefSeq" id="WP_317522972.1">
    <property type="nucleotide sequence ID" value="NZ_JAWJZI010000005.1"/>
</dbReference>
<evidence type="ECO:0000259" key="1">
    <source>
        <dbReference type="Pfam" id="PF07848"/>
    </source>
</evidence>
<dbReference type="InterPro" id="IPR012906">
    <property type="entry name" value="PaaX-like_N"/>
</dbReference>
<dbReference type="EMBL" id="JAWJZI010000005">
    <property type="protein sequence ID" value="MDV5170183.1"/>
    <property type="molecule type" value="Genomic_DNA"/>
</dbReference>
<sequence>MNSKFDDFFTSATEHQSISGTSLVVTFLGDYLCHSGGGIWMGSLINFMESLGFNQRFVRSSVFRLKQDGWLDVKKSGRKSYYFMTPERFDEIRAANKKIYSVEKLGWDGKWNIIHISSTTQNDSKQHAKYLARFGFGTLDKGIYIQADQNQLDHVDIEKIAKHFPESHIFTQTSLYSTAKGNEQELVRKAWDLSRLNDDYKAFCDMFNPVWQELKDLNVDEVNPEECFKLRLLLVHFYRRIIIRDPLLPAELLPDNWAGGIAQSLAMNIYKKIHLQGRNYVSEHGETVAGPLPLPASDYYARFGGLQPQ</sequence>
<name>A0ABU3ZJM7_9GAMM</name>
<dbReference type="Proteomes" id="UP001186452">
    <property type="component" value="Unassembled WGS sequence"/>
</dbReference>
<reference evidence="3 4" key="1">
    <citation type="submission" date="2023-10" db="EMBL/GenBank/DDBJ databases">
        <title>Marine bacteria isolated from horseshoe crab.</title>
        <authorList>
            <person name="Cheng T.H."/>
        </authorList>
    </citation>
    <scope>NUCLEOTIDE SEQUENCE [LARGE SCALE GENOMIC DNA]</scope>
    <source>
        <strain evidence="3 4">HSC6</strain>
    </source>
</reference>
<protein>
    <submittedName>
        <fullName evidence="3">Phenylacetic acid degradation operon negative regulatory protein PaaX</fullName>
    </submittedName>
</protein>
<dbReference type="InterPro" id="IPR011965">
    <property type="entry name" value="PaaX_trns_reg"/>
</dbReference>
<dbReference type="PANTHER" id="PTHR30319">
    <property type="entry name" value="PHENYLACETIC ACID REGULATOR-RELATED TRANSCRIPTIONAL REPRESSOR"/>
    <property type="match status" value="1"/>
</dbReference>
<evidence type="ECO:0000313" key="4">
    <source>
        <dbReference type="Proteomes" id="UP001186452"/>
    </source>
</evidence>
<dbReference type="InterPro" id="IPR013225">
    <property type="entry name" value="PaaX_C"/>
</dbReference>
<dbReference type="Pfam" id="PF07848">
    <property type="entry name" value="PaaX"/>
    <property type="match status" value="1"/>
</dbReference>
<evidence type="ECO:0000259" key="2">
    <source>
        <dbReference type="Pfam" id="PF08223"/>
    </source>
</evidence>
<keyword evidence="4" id="KW-1185">Reference proteome</keyword>
<dbReference type="NCBIfam" id="TIGR02277">
    <property type="entry name" value="PaaX_trns_reg"/>
    <property type="match status" value="1"/>
</dbReference>
<dbReference type="PIRSF" id="PIRSF020623">
    <property type="entry name" value="PaaX"/>
    <property type="match status" value="1"/>
</dbReference>
<accession>A0ABU3ZJM7</accession>
<dbReference type="InterPro" id="IPR036388">
    <property type="entry name" value="WH-like_DNA-bd_sf"/>
</dbReference>